<evidence type="ECO:0000313" key="2">
    <source>
        <dbReference type="EMBL" id="ACE06366.1"/>
    </source>
</evidence>
<dbReference type="Proteomes" id="UP000001227">
    <property type="component" value="Chromosome"/>
</dbReference>
<gene>
    <name evidence="2" type="ordered locus">Aasi_1014</name>
</gene>
<accession>B3ET14</accession>
<keyword evidence="3" id="KW-1185">Reference proteome</keyword>
<dbReference type="RefSeq" id="WP_012473128.1">
    <property type="nucleotide sequence ID" value="NC_010830.1"/>
</dbReference>
<dbReference type="eggNOG" id="COG0507">
    <property type="taxonomic scope" value="Bacteria"/>
</dbReference>
<dbReference type="HOGENOM" id="CLU_352203_0_0_10"/>
<evidence type="ECO:0008006" key="4">
    <source>
        <dbReference type="Google" id="ProtNLM"/>
    </source>
</evidence>
<proteinExistence type="predicted"/>
<dbReference type="AlphaFoldDB" id="B3ET14"/>
<dbReference type="InterPro" id="IPR029058">
    <property type="entry name" value="AB_hydrolase_fold"/>
</dbReference>
<feature type="transmembrane region" description="Helical" evidence="1">
    <location>
        <begin position="567"/>
        <end position="587"/>
    </location>
</feature>
<dbReference type="ESTHER" id="amoa5-b3et14">
    <property type="family name" value="Mbeg1-like"/>
</dbReference>
<dbReference type="SUPFAM" id="SSF53474">
    <property type="entry name" value="alpha/beta-Hydrolases"/>
    <property type="match status" value="1"/>
</dbReference>
<dbReference type="KEGG" id="aas:Aasi_1014"/>
<sequence>MIQNICNYSYHPNDYVHGLLASHIYYPKHKKGDQVKLQSISKQLGHELPPNPQNIWEIVQVEDDTDGTGYCSNLYVNKNMQQAVLSFQGTQVESIVKILDNKDLKEDLASILANKITKQQALAYKATKNAVNYAKGKGLSLSFTGHSLGGYLAELGVAFCYLDAELDYREVKAVVFDSPGSGEKINLLKSNSTEFDIQKLPIVTYLSAPNIVNSCNGHPGEICIVHPELKLKDWAIKYIEAVKSWPLVGKNMVSIAKCLLSLTGHSLNTILASFDPKTGKPFKYIRIGDWPKFDLKRLNHKSYLGNKGRVGGAIVSKLARIINIPMGGFIGFQAGAFIENKIDERLCLLSSIIGFLLDYKKIDGKQLLQTLEELDENYNKPEDETAENAFRLKYIGHYKESGLKLNQYKVHKHKNKSVDWYLYKLRKYARDKSVIDRLSNGDFTIRVLQNILKDYDIVTISESQYIELNTEQGDIEVLRAKMRRNLEILTAKEIEHAMHSIRTLTAKRLSVRRKADSFARVKNGHEQAKPTHEMNKIVNKSLKRQNFCDRQIDYPHKEEKQYDLKKIIILSIFIFFLLSLPILAYIFHLTLRQNHVEKSENESIIEHWQNHNLTENVQNNYNVLQEIGGSTVNSSYNNEDAEWAASIVQDIRAKQLDTVYLHIAADLTPKRAAVLGRNLQGTQVHTVRLNHIVNGDNIITALAKNLEGTQVHTIVIVSSDIGFGYINDFFNVRAAEFAQNLRGTQVHTIAIVSSDIGNRWAIEFVKNLEGTQVHTVDFSDSIISDKEEGRYLIEWVFD</sequence>
<keyword evidence="1" id="KW-1133">Transmembrane helix</keyword>
<dbReference type="EMBL" id="CP001102">
    <property type="protein sequence ID" value="ACE06366.1"/>
    <property type="molecule type" value="Genomic_DNA"/>
</dbReference>
<keyword evidence="1" id="KW-0812">Transmembrane</keyword>
<reference evidence="2 3" key="1">
    <citation type="journal article" date="2010" name="J. Bacteriol.">
        <title>The genome of the amoeba symbiont 'Candidatus Amoebophilus asiaticus' reveals common mechanisms for host cell interaction among amoeba-associated bacteria.</title>
        <authorList>
            <person name="Schmitz-Esser S."/>
            <person name="Tischler P."/>
            <person name="Arnold R."/>
            <person name="Montanaro J."/>
            <person name="Wagner M."/>
            <person name="Rattei T."/>
            <person name="Horn M."/>
        </authorList>
    </citation>
    <scope>NUCLEOTIDE SEQUENCE [LARGE SCALE GENOMIC DNA]</scope>
    <source>
        <strain evidence="2 3">5a2</strain>
    </source>
</reference>
<name>B3ET14_AMOA5</name>
<evidence type="ECO:0000256" key="1">
    <source>
        <dbReference type="SAM" id="Phobius"/>
    </source>
</evidence>
<keyword evidence="1" id="KW-0472">Membrane</keyword>
<organism evidence="2 3">
    <name type="scientific">Amoebophilus asiaticus (strain 5a2)</name>
    <dbReference type="NCBI Taxonomy" id="452471"/>
    <lineage>
        <taxon>Bacteria</taxon>
        <taxon>Pseudomonadati</taxon>
        <taxon>Bacteroidota</taxon>
        <taxon>Cytophagia</taxon>
        <taxon>Cytophagales</taxon>
        <taxon>Amoebophilaceae</taxon>
        <taxon>Candidatus Amoebophilus</taxon>
    </lineage>
</organism>
<evidence type="ECO:0000313" key="3">
    <source>
        <dbReference type="Proteomes" id="UP000001227"/>
    </source>
</evidence>
<dbReference type="Gene3D" id="3.40.50.1820">
    <property type="entry name" value="alpha/beta hydrolase"/>
    <property type="match status" value="1"/>
</dbReference>
<dbReference type="eggNOG" id="COG5238">
    <property type="taxonomic scope" value="Bacteria"/>
</dbReference>
<protein>
    <recommendedName>
        <fullName evidence="4">Fungal lipase-like domain-containing protein</fullName>
    </recommendedName>
</protein>